<protein>
    <submittedName>
        <fullName evidence="3">Acetyltransferase</fullName>
    </submittedName>
</protein>
<dbReference type="STRING" id="706587.Desti_2771"/>
<keyword evidence="4" id="KW-1185">Reference proteome</keyword>
<dbReference type="GO" id="GO:0008080">
    <property type="term" value="F:N-acetyltransferase activity"/>
    <property type="evidence" value="ECO:0007669"/>
    <property type="project" value="InterPro"/>
</dbReference>
<dbReference type="HOGENOM" id="CLU_105924_0_0_7"/>
<proteinExistence type="predicted"/>
<evidence type="ECO:0000256" key="1">
    <source>
        <dbReference type="ARBA" id="ARBA00022679"/>
    </source>
</evidence>
<dbReference type="OrthoDB" id="273614at2"/>
<keyword evidence="1 3" id="KW-0808">Transferase</keyword>
<dbReference type="Gene3D" id="3.40.630.30">
    <property type="match status" value="1"/>
</dbReference>
<evidence type="ECO:0000313" key="4">
    <source>
        <dbReference type="Proteomes" id="UP000006055"/>
    </source>
</evidence>
<dbReference type="eggNOG" id="COG0456">
    <property type="taxonomic scope" value="Bacteria"/>
</dbReference>
<dbReference type="InterPro" id="IPR050769">
    <property type="entry name" value="NAT_camello-type"/>
</dbReference>
<dbReference type="AlphaFoldDB" id="I4C7A6"/>
<dbReference type="InterPro" id="IPR000182">
    <property type="entry name" value="GNAT_dom"/>
</dbReference>
<dbReference type="CDD" id="cd04301">
    <property type="entry name" value="NAT_SF"/>
    <property type="match status" value="1"/>
</dbReference>
<evidence type="ECO:0000259" key="2">
    <source>
        <dbReference type="PROSITE" id="PS51186"/>
    </source>
</evidence>
<dbReference type="SUPFAM" id="SSF55729">
    <property type="entry name" value="Acyl-CoA N-acyltransferases (Nat)"/>
    <property type="match status" value="1"/>
</dbReference>
<accession>I4C7A6</accession>
<dbReference type="PATRIC" id="fig|706587.4.peg.3163"/>
<dbReference type="RefSeq" id="WP_014810586.1">
    <property type="nucleotide sequence ID" value="NC_018025.1"/>
</dbReference>
<sequence>MQPQTTRQLQLNGYFPGAIGKITELHAVYYHEHWGFDITFETQVGRELSLFLTDFVPDRDGFWTAFCQGSFAGSIAIDGSLGSTEGARLRWFIIEPEFQGRGIGRELIGAAIQFCRNAGYEKVFLWTFRGLEAARKLYEEAGFRLTEESEVDQWGSHITEQKFELNFRDKL</sequence>
<name>I4C7A6_DESTA</name>
<dbReference type="PANTHER" id="PTHR13947:SF37">
    <property type="entry name" value="LD18367P"/>
    <property type="match status" value="1"/>
</dbReference>
<dbReference type="Proteomes" id="UP000006055">
    <property type="component" value="Chromosome"/>
</dbReference>
<gene>
    <name evidence="3" type="ordered locus">Desti_2771</name>
</gene>
<dbReference type="InterPro" id="IPR016181">
    <property type="entry name" value="Acyl_CoA_acyltransferase"/>
</dbReference>
<dbReference type="Pfam" id="PF00583">
    <property type="entry name" value="Acetyltransf_1"/>
    <property type="match status" value="1"/>
</dbReference>
<organism evidence="3 4">
    <name type="scientific">Desulfomonile tiedjei (strain ATCC 49306 / DSM 6799 / DCB-1)</name>
    <dbReference type="NCBI Taxonomy" id="706587"/>
    <lineage>
        <taxon>Bacteria</taxon>
        <taxon>Pseudomonadati</taxon>
        <taxon>Thermodesulfobacteriota</taxon>
        <taxon>Desulfomonilia</taxon>
        <taxon>Desulfomonilales</taxon>
        <taxon>Desulfomonilaceae</taxon>
        <taxon>Desulfomonile</taxon>
    </lineage>
</organism>
<dbReference type="KEGG" id="dti:Desti_2771"/>
<evidence type="ECO:0000313" key="3">
    <source>
        <dbReference type="EMBL" id="AFM25447.1"/>
    </source>
</evidence>
<dbReference type="EMBL" id="CP003360">
    <property type="protein sequence ID" value="AFM25447.1"/>
    <property type="molecule type" value="Genomic_DNA"/>
</dbReference>
<reference evidence="4" key="1">
    <citation type="submission" date="2012-06" db="EMBL/GenBank/DDBJ databases">
        <title>Complete sequence of chromosome of Desulfomonile tiedjei DSM 6799.</title>
        <authorList>
            <person name="Lucas S."/>
            <person name="Copeland A."/>
            <person name="Lapidus A."/>
            <person name="Glavina del Rio T."/>
            <person name="Dalin E."/>
            <person name="Tice H."/>
            <person name="Bruce D."/>
            <person name="Goodwin L."/>
            <person name="Pitluck S."/>
            <person name="Peters L."/>
            <person name="Ovchinnikova G."/>
            <person name="Zeytun A."/>
            <person name="Lu M."/>
            <person name="Kyrpides N."/>
            <person name="Mavromatis K."/>
            <person name="Ivanova N."/>
            <person name="Brettin T."/>
            <person name="Detter J.C."/>
            <person name="Han C."/>
            <person name="Larimer F."/>
            <person name="Land M."/>
            <person name="Hauser L."/>
            <person name="Markowitz V."/>
            <person name="Cheng J.-F."/>
            <person name="Hugenholtz P."/>
            <person name="Woyke T."/>
            <person name="Wu D."/>
            <person name="Spring S."/>
            <person name="Schroeder M."/>
            <person name="Brambilla E."/>
            <person name="Klenk H.-P."/>
            <person name="Eisen J.A."/>
        </authorList>
    </citation>
    <scope>NUCLEOTIDE SEQUENCE [LARGE SCALE GENOMIC DNA]</scope>
    <source>
        <strain evidence="4">ATCC 49306 / DSM 6799 / DCB-1</strain>
    </source>
</reference>
<dbReference type="PANTHER" id="PTHR13947">
    <property type="entry name" value="GNAT FAMILY N-ACETYLTRANSFERASE"/>
    <property type="match status" value="1"/>
</dbReference>
<dbReference type="PROSITE" id="PS51186">
    <property type="entry name" value="GNAT"/>
    <property type="match status" value="1"/>
</dbReference>
<feature type="domain" description="N-acetyltransferase" evidence="2">
    <location>
        <begin position="9"/>
        <end position="170"/>
    </location>
</feature>